<accession>A0ACC0DPR8</accession>
<gene>
    <name evidence="1" type="ORF">MJO28_016687</name>
</gene>
<evidence type="ECO:0000313" key="1">
    <source>
        <dbReference type="EMBL" id="KAI7935816.1"/>
    </source>
</evidence>
<dbReference type="EMBL" id="CM045882">
    <property type="protein sequence ID" value="KAI7935816.1"/>
    <property type="molecule type" value="Genomic_DNA"/>
</dbReference>
<protein>
    <submittedName>
        <fullName evidence="1">Uncharacterized protein</fullName>
    </submittedName>
</protein>
<keyword evidence="2" id="KW-1185">Reference proteome</keyword>
<proteinExistence type="predicted"/>
<reference evidence="1 2" key="3">
    <citation type="journal article" date="2022" name="Microbiol. Spectr.">
        <title>Folding features and dynamics of 3D genome architecture in plant fungal pathogens.</title>
        <authorList>
            <person name="Xia C."/>
        </authorList>
    </citation>
    <scope>NUCLEOTIDE SEQUENCE [LARGE SCALE GENOMIC DNA]</scope>
    <source>
        <strain evidence="1 2">93-210</strain>
    </source>
</reference>
<evidence type="ECO:0000313" key="2">
    <source>
        <dbReference type="Proteomes" id="UP001060170"/>
    </source>
</evidence>
<reference evidence="2" key="1">
    <citation type="journal article" date="2018" name="BMC Genomics">
        <title>Genomic insights into host adaptation between the wheat stripe rust pathogen (Puccinia striiformis f. sp. tritici) and the barley stripe rust pathogen (Puccinia striiformis f. sp. hordei).</title>
        <authorList>
            <person name="Xia C."/>
            <person name="Wang M."/>
            <person name="Yin C."/>
            <person name="Cornejo O.E."/>
            <person name="Hulbert S.H."/>
            <person name="Chen X."/>
        </authorList>
    </citation>
    <scope>NUCLEOTIDE SEQUENCE [LARGE SCALE GENOMIC DNA]</scope>
    <source>
        <strain evidence="2">93-210</strain>
    </source>
</reference>
<reference evidence="2" key="2">
    <citation type="journal article" date="2018" name="Mol. Plant Microbe Interact.">
        <title>Genome sequence resources for the wheat stripe rust pathogen (Puccinia striiformis f. sp. tritici) and the barley stripe rust pathogen (Puccinia striiformis f. sp. hordei).</title>
        <authorList>
            <person name="Xia C."/>
            <person name="Wang M."/>
            <person name="Yin C."/>
            <person name="Cornejo O.E."/>
            <person name="Hulbert S.H."/>
            <person name="Chen X."/>
        </authorList>
    </citation>
    <scope>NUCLEOTIDE SEQUENCE [LARGE SCALE GENOMIC DNA]</scope>
    <source>
        <strain evidence="2">93-210</strain>
    </source>
</reference>
<organism evidence="1 2">
    <name type="scientific">Puccinia striiformis f. sp. tritici</name>
    <dbReference type="NCBI Taxonomy" id="168172"/>
    <lineage>
        <taxon>Eukaryota</taxon>
        <taxon>Fungi</taxon>
        <taxon>Dikarya</taxon>
        <taxon>Basidiomycota</taxon>
        <taxon>Pucciniomycotina</taxon>
        <taxon>Pucciniomycetes</taxon>
        <taxon>Pucciniales</taxon>
        <taxon>Pucciniaceae</taxon>
        <taxon>Puccinia</taxon>
    </lineage>
</organism>
<comment type="caution">
    <text evidence="1">The sequence shown here is derived from an EMBL/GenBank/DDBJ whole genome shotgun (WGS) entry which is preliminary data.</text>
</comment>
<dbReference type="Proteomes" id="UP001060170">
    <property type="component" value="Chromosome 18"/>
</dbReference>
<sequence length="619" mass="69664">MVRSDQQLRGIHGSHIEHLSEEVLLEILSYLSIAELLTTARVSRRFNRLSDEPLLWRRIYHALFTLDRLKHPFSPAVDQRLRSSIESRYSQTHQVVRKGKKKDSEENGAHLGHTWRTLCRISLNWKTGSAGLTRITPIINNQPESPSSDTNSSQNPTTTDLSQCQVSPSPSKISSSTPNTIVRFHRSLLFIARKSSRPSRQSLPAVDVYNLQNDHHQEQQKKSVLLGKLLPTAEENECISSLAGQGVTEISIDESCDNVSPSSGKTREGSTILISVFYTTGQFTFYKIKIPVNFDQPIVLESQEVGSFQSFPISKSSTSSFKNPPHHRLGETAKLHFPLLVSCSIDFHLSFYRLSWSSSSSSPSPEDQGNAKKLKIVKLDLDLQNHSCYWPLSLSIKRTSPEPLKEIYKMKIAYPMPFYPSTWTIGLQEFEFEIYSNRSTSIQVNSNRFMTAFNKNHHPQDKHHRRILSSGVMDLSEIVIGIEQAEENIIVGRSDNTIDCFKLSTILSDDDQGHQQQIKIQPELRSWKTLFGHTSSIGSITVDENGRCISGAMDGVKVWEGTESVDVQHSSSPTLSSPTKVAWIGSDSEKIVCLSIRENPESSDQSLKINEEVRVLSFI</sequence>
<name>A0ACC0DPR8_9BASI</name>